<dbReference type="Pfam" id="PF00593">
    <property type="entry name" value="TonB_dep_Rec_b-barrel"/>
    <property type="match status" value="1"/>
</dbReference>
<keyword evidence="8" id="KW-0675">Receptor</keyword>
<dbReference type="EMBL" id="FOSP01000038">
    <property type="protein sequence ID" value="SFL17361.1"/>
    <property type="molecule type" value="Genomic_DNA"/>
</dbReference>
<keyword evidence="16" id="KW-1185">Reference proteome</keyword>
<evidence type="ECO:0000313" key="16">
    <source>
        <dbReference type="Proteomes" id="UP000199533"/>
    </source>
</evidence>
<evidence type="ECO:0000256" key="1">
    <source>
        <dbReference type="ARBA" id="ARBA00004571"/>
    </source>
</evidence>
<feature type="domain" description="TonB-dependent receptor plug" evidence="14">
    <location>
        <begin position="53"/>
        <end position="139"/>
    </location>
</feature>
<sequence length="704" mass="77615">MKQIINKQWISFLGLSLSLHVSAESILMPTITIEGQGARPDQIAVTPESGGGALDSAVLLKRVPGGNVNSNGPLTNIPQYRGLFGNRLGVQLNGISVQEVGPNAMDTRTSTVPKSLVRSIKVHRGIAPVSAGMETIGGAIEINSRRSEFSNNSTPKISGFANSGFSSVDTGRYFGGLMSLSNDTHRFHVGGNTEKGNDYRFKDNQKVRPSEYKRDVISVGYGLRPNEKHEISLDYDYKDTGNTGTPSLPMDIGYVRTHLGSFGYQGTLTNNLDVKFNGFFNRGDHLMSNNLLRPAPRPGGGNQRFRDATTTLESGGYNLHFIIPEFQNGHLLVGFDGDLAVNNSVISDPTNGNFFLNNFVNSTKERYSSFAEWNGEITKDLMLEVGFRYTYIHMNTDRVSTSMANVMMPVHNLQNRFNNSDRSKNDHLFDASAVLRYAASNNLNLEIGVARKTRAPSFQERFLWIPLESTGGLADGRVYVGDTSLRPEKSYQVELGANLYGGGAYFTPRAFYRYVNDFIQGLPTNDALTNMVAGGIQPGGPGPLQFSNIDAHLWGVDFETGYTITDYLRVDGILSFVRGKRTNGNDNLYRIAPVNGRLSLTYERSDWLASLTYVGAMKQDKVAAFNGEQETSGYSILNVYTQYRPSFSKKTEGLTIAAGVNNIIDTKYVDHLNGINRASNINLAMGQRIPNPGRNVFVTLRYDW</sequence>
<dbReference type="InterPro" id="IPR039426">
    <property type="entry name" value="TonB-dep_rcpt-like"/>
</dbReference>
<feature type="chain" id="PRO_5011699197" evidence="12">
    <location>
        <begin position="24"/>
        <end position="704"/>
    </location>
</feature>
<feature type="domain" description="TonB-dependent receptor-like beta-barrel" evidence="13">
    <location>
        <begin position="210"/>
        <end position="663"/>
    </location>
</feature>
<keyword evidence="9 10" id="KW-0998">Cell outer membrane</keyword>
<dbReference type="STRING" id="52441.SAMN05216302_10382"/>
<keyword evidence="12" id="KW-0732">Signal</keyword>
<evidence type="ECO:0000259" key="13">
    <source>
        <dbReference type="Pfam" id="PF00593"/>
    </source>
</evidence>
<dbReference type="OrthoDB" id="5332150at2"/>
<evidence type="ECO:0000256" key="12">
    <source>
        <dbReference type="SAM" id="SignalP"/>
    </source>
</evidence>
<dbReference type="Pfam" id="PF07715">
    <property type="entry name" value="Plug"/>
    <property type="match status" value="1"/>
</dbReference>
<keyword evidence="5 10" id="KW-0812">Transmembrane</keyword>
<dbReference type="GO" id="GO:0009279">
    <property type="term" value="C:cell outer membrane"/>
    <property type="evidence" value="ECO:0007669"/>
    <property type="project" value="UniProtKB-SubCell"/>
</dbReference>
<dbReference type="InterPro" id="IPR012910">
    <property type="entry name" value="Plug_dom"/>
</dbReference>
<reference evidence="16" key="1">
    <citation type="submission" date="2016-10" db="EMBL/GenBank/DDBJ databases">
        <authorList>
            <person name="Varghese N."/>
            <person name="Submissions S."/>
        </authorList>
    </citation>
    <scope>NUCLEOTIDE SEQUENCE [LARGE SCALE GENOMIC DNA]</scope>
    <source>
        <strain evidence="16">Nm69</strain>
    </source>
</reference>
<evidence type="ECO:0000256" key="5">
    <source>
        <dbReference type="ARBA" id="ARBA00022692"/>
    </source>
</evidence>
<dbReference type="PROSITE" id="PS52016">
    <property type="entry name" value="TONB_DEPENDENT_REC_3"/>
    <property type="match status" value="1"/>
</dbReference>
<evidence type="ECO:0000256" key="3">
    <source>
        <dbReference type="ARBA" id="ARBA00022448"/>
    </source>
</evidence>
<dbReference type="InterPro" id="IPR037066">
    <property type="entry name" value="Plug_dom_sf"/>
</dbReference>
<dbReference type="AlphaFoldDB" id="A0A1I4FLG7"/>
<comment type="subcellular location">
    <subcellularLocation>
        <location evidence="1 10">Cell outer membrane</location>
        <topology evidence="1 10">Multi-pass membrane protein</topology>
    </subcellularLocation>
</comment>
<dbReference type="Gene3D" id="2.40.170.20">
    <property type="entry name" value="TonB-dependent receptor, beta-barrel domain"/>
    <property type="match status" value="1"/>
</dbReference>
<dbReference type="Gene3D" id="2.170.130.10">
    <property type="entry name" value="TonB-dependent receptor, plug domain"/>
    <property type="match status" value="1"/>
</dbReference>
<dbReference type="InterPro" id="IPR000531">
    <property type="entry name" value="Beta-barrel_TonB"/>
</dbReference>
<accession>A0A1I4FLG7</accession>
<evidence type="ECO:0000256" key="2">
    <source>
        <dbReference type="ARBA" id="ARBA00009810"/>
    </source>
</evidence>
<evidence type="ECO:0000256" key="4">
    <source>
        <dbReference type="ARBA" id="ARBA00022452"/>
    </source>
</evidence>
<dbReference type="SUPFAM" id="SSF56935">
    <property type="entry name" value="Porins"/>
    <property type="match status" value="1"/>
</dbReference>
<dbReference type="PANTHER" id="PTHR30069:SF49">
    <property type="entry name" value="OUTER MEMBRANE PROTEIN C"/>
    <property type="match status" value="1"/>
</dbReference>
<keyword evidence="3 10" id="KW-0813">Transport</keyword>
<evidence type="ECO:0000256" key="11">
    <source>
        <dbReference type="RuleBase" id="RU003357"/>
    </source>
</evidence>
<keyword evidence="4 10" id="KW-1134">Transmembrane beta strand</keyword>
<dbReference type="PANTHER" id="PTHR30069">
    <property type="entry name" value="TONB-DEPENDENT OUTER MEMBRANE RECEPTOR"/>
    <property type="match status" value="1"/>
</dbReference>
<keyword evidence="7 10" id="KW-0472">Membrane</keyword>
<evidence type="ECO:0000256" key="7">
    <source>
        <dbReference type="ARBA" id="ARBA00023136"/>
    </source>
</evidence>
<proteinExistence type="inferred from homology"/>
<dbReference type="InterPro" id="IPR036942">
    <property type="entry name" value="Beta-barrel_TonB_sf"/>
</dbReference>
<evidence type="ECO:0000256" key="8">
    <source>
        <dbReference type="ARBA" id="ARBA00023170"/>
    </source>
</evidence>
<evidence type="ECO:0000256" key="9">
    <source>
        <dbReference type="ARBA" id="ARBA00023237"/>
    </source>
</evidence>
<keyword evidence="6 11" id="KW-0798">TonB box</keyword>
<dbReference type="Proteomes" id="UP000199533">
    <property type="component" value="Unassembled WGS sequence"/>
</dbReference>
<comment type="similarity">
    <text evidence="2 10 11">Belongs to the TonB-dependent receptor family.</text>
</comment>
<evidence type="ECO:0000256" key="6">
    <source>
        <dbReference type="ARBA" id="ARBA00023077"/>
    </source>
</evidence>
<dbReference type="GO" id="GO:0044718">
    <property type="term" value="P:siderophore transmembrane transport"/>
    <property type="evidence" value="ECO:0007669"/>
    <property type="project" value="TreeGrafter"/>
</dbReference>
<dbReference type="GO" id="GO:0015344">
    <property type="term" value="F:siderophore uptake transmembrane transporter activity"/>
    <property type="evidence" value="ECO:0007669"/>
    <property type="project" value="TreeGrafter"/>
</dbReference>
<organism evidence="15 16">
    <name type="scientific">Nitrosomonas aestuarii</name>
    <dbReference type="NCBI Taxonomy" id="52441"/>
    <lineage>
        <taxon>Bacteria</taxon>
        <taxon>Pseudomonadati</taxon>
        <taxon>Pseudomonadota</taxon>
        <taxon>Betaproteobacteria</taxon>
        <taxon>Nitrosomonadales</taxon>
        <taxon>Nitrosomonadaceae</taxon>
        <taxon>Nitrosomonas</taxon>
    </lineage>
</organism>
<name>A0A1I4FLG7_9PROT</name>
<evidence type="ECO:0000313" key="15">
    <source>
        <dbReference type="EMBL" id="SFL17361.1"/>
    </source>
</evidence>
<gene>
    <name evidence="15" type="ORF">SAMN05216302_10382</name>
</gene>
<feature type="signal peptide" evidence="12">
    <location>
        <begin position="1"/>
        <end position="23"/>
    </location>
</feature>
<evidence type="ECO:0000259" key="14">
    <source>
        <dbReference type="Pfam" id="PF07715"/>
    </source>
</evidence>
<evidence type="ECO:0000256" key="10">
    <source>
        <dbReference type="PROSITE-ProRule" id="PRU01360"/>
    </source>
</evidence>
<protein>
    <submittedName>
        <fullName evidence="15">Iron complex outermembrane recepter protein</fullName>
    </submittedName>
</protein>